<protein>
    <recommendedName>
        <fullName evidence="3">ParB/Sulfiredoxin domain-containing protein</fullName>
    </recommendedName>
</protein>
<sequence length="262" mass="30802">MELVGKIYITNDYSQFKKLIGNRRVKKNISLEKSIAKIGILVPIEINEKFEILDGQNRFEIAKKLGKEILYRFIDGGDIQEVIELNSITRSWTVEDYINKYVTDENSEYQKLMDLIVQYDKIPISSLIAAAEGYLTLNTRSHNSIREGNFQFYNYEVFCLFLTDYYLFLSKTGIKVGQTTFFAFLNLYTVKIFNFEHLVKHIYTKVKIINENVNVNIVTEIFLEAYNYKLEKTPEMVIMYELNKKENPVIKSKRNTILLNTR</sequence>
<comment type="caution">
    <text evidence="1">The sequence shown here is derived from an EMBL/GenBank/DDBJ whole genome shotgun (WGS) entry which is preliminary data.</text>
</comment>
<keyword evidence="2" id="KW-1185">Reference proteome</keyword>
<dbReference type="AlphaFoldDB" id="A0A179EPF1"/>
<proteinExistence type="predicted"/>
<name>A0A179EPF1_ENTTH</name>
<evidence type="ECO:0000313" key="1">
    <source>
        <dbReference type="EMBL" id="OAQ55125.1"/>
    </source>
</evidence>
<dbReference type="RefSeq" id="WP_067484556.1">
    <property type="nucleotide sequence ID" value="NZ_JARQAN010000007.1"/>
</dbReference>
<reference evidence="1 2" key="1">
    <citation type="submission" date="2016-04" db="EMBL/GenBank/DDBJ databases">
        <title>Draft genome of an Enterococcus thailandicus strain isolated from bovine feces.</title>
        <authorList>
            <person name="Beukers A.G."/>
            <person name="Zaheer R."/>
            <person name="Goji N."/>
            <person name="Cook S.R."/>
            <person name="Amoako K."/>
            <person name="Chaves A.V."/>
            <person name="Ward M.P."/>
            <person name="Mcallister T.A."/>
        </authorList>
    </citation>
    <scope>NUCLEOTIDE SEQUENCE [LARGE SCALE GENOMIC DNA]</scope>
    <source>
        <strain evidence="1 2">F0711D 46</strain>
    </source>
</reference>
<accession>A0A179EPF1</accession>
<evidence type="ECO:0000313" key="2">
    <source>
        <dbReference type="Proteomes" id="UP000078516"/>
    </source>
</evidence>
<dbReference type="EMBL" id="LWMN01000015">
    <property type="protein sequence ID" value="OAQ55125.1"/>
    <property type="molecule type" value="Genomic_DNA"/>
</dbReference>
<dbReference type="SUPFAM" id="SSF110849">
    <property type="entry name" value="ParB/Sulfiredoxin"/>
    <property type="match status" value="1"/>
</dbReference>
<dbReference type="Proteomes" id="UP000078516">
    <property type="component" value="Unassembled WGS sequence"/>
</dbReference>
<dbReference type="Gene3D" id="3.90.1530.10">
    <property type="entry name" value="Conserved hypothetical protein from pyrococcus furiosus pfu- 392566-001, ParB domain"/>
    <property type="match status" value="1"/>
</dbReference>
<organism evidence="1 2">
    <name type="scientific">Enterococcus thailandicus</name>
    <dbReference type="NCBI Taxonomy" id="417368"/>
    <lineage>
        <taxon>Bacteria</taxon>
        <taxon>Bacillati</taxon>
        <taxon>Bacillota</taxon>
        <taxon>Bacilli</taxon>
        <taxon>Lactobacillales</taxon>
        <taxon>Enterococcaceae</taxon>
        <taxon>Enterococcus</taxon>
    </lineage>
</organism>
<evidence type="ECO:0008006" key="3">
    <source>
        <dbReference type="Google" id="ProtNLM"/>
    </source>
</evidence>
<gene>
    <name evidence="1" type="ORF">A6E74_09680</name>
</gene>
<dbReference type="InterPro" id="IPR036086">
    <property type="entry name" value="ParB/Sulfiredoxin_sf"/>
</dbReference>